<sequence length="836" mass="91975">MISLIPVGAAFATVILRVNAWSSLSPLASGEHRCFGRRTTATKTHPDSRSYYDGGEVIGSTGNIGSYILHNLNCRDNPDPISLFDQSQRRRAFPTPRGLSPGCISSPDSPIYACIPSPSASAVWDATMPHRRKDLVFLCNCVPSRHVNFLTERGGEIGAEVTVAILHFGVSKQPVLKLNCSPQSPPTVIYGKHADVLAKLLERDGVPVVIAKSSQELQIAAVKKLAWSCLMWLLCHDVGRNDLPITVKEVHASHSIKLRQMVEEIMPMLKSLATEQWTKNQQCSSQSIGSTQEIMDYLEAYSMSISGGNVTPSRDLALREINERNGLIVSLMNESQKDHSCHLELIRRVAGEEWVTKVTKSRNAPPSVSVNNGNKRCFKMTRTRCAASDMTFLSHIEPSETSTALSSQNCSKSVVVIGSGIIGSSIAYHLSLRGVNVTAMDTKTNLLPKNSTSDDIDPGTATSSSFAWLNANDKAPLSYMQLNLLGMEMWRRHHLLKKYPIWSGSLIRKPKSITHTSSSYFRCIGPLSLEEARRLEPGIDWSCSEFYEGGQLMESSEIESELFFYPQEGHVHPTEAVKALRIAAQGNGVSFKEGVQIHGLTRDENGNIVGVKYSDSSTEEEVLQAAVVIIAAGSNSSTPVFGIDSRHIQLKYEPGMLAYTKSPRRIREDRNVLKRIVVDTISQSHVLRRSDGTVVIGGGQLIVGGNAAKEQTSHNENFEPPDINENIGRAMLKNTVKSISPFELQGTSSDICALKVTRANRPMPSDGLPVVGFIDSDRLYVAVTHSGITLGPLLGELAACEVWDYLIHQHGHTQARQRSQFQILDDYRPSRFKTYL</sequence>
<keyword evidence="5" id="KW-1185">Reference proteome</keyword>
<proteinExistence type="predicted"/>
<dbReference type="SUPFAM" id="SSF51905">
    <property type="entry name" value="FAD/NAD(P)-binding domain"/>
    <property type="match status" value="1"/>
</dbReference>
<dbReference type="Gene3D" id="3.50.50.60">
    <property type="entry name" value="FAD/NAD(P)-binding domain"/>
    <property type="match status" value="1"/>
</dbReference>
<dbReference type="InterPro" id="IPR036188">
    <property type="entry name" value="FAD/NAD-bd_sf"/>
</dbReference>
<evidence type="ECO:0000256" key="1">
    <source>
        <dbReference type="ARBA" id="ARBA00023002"/>
    </source>
</evidence>
<feature type="domain" description="FAD dependent oxidoreductase" evidence="3">
    <location>
        <begin position="414"/>
        <end position="799"/>
    </location>
</feature>
<feature type="signal peptide" evidence="2">
    <location>
        <begin position="1"/>
        <end position="20"/>
    </location>
</feature>
<dbReference type="EMBL" id="JABMIG020000115">
    <property type="protein sequence ID" value="KAL3791304.1"/>
    <property type="molecule type" value="Genomic_DNA"/>
</dbReference>
<evidence type="ECO:0000259" key="3">
    <source>
        <dbReference type="Pfam" id="PF01266"/>
    </source>
</evidence>
<comment type="caution">
    <text evidence="4">The sequence shown here is derived from an EMBL/GenBank/DDBJ whole genome shotgun (WGS) entry which is preliminary data.</text>
</comment>
<organism evidence="4 5">
    <name type="scientific">Cyclotella cryptica</name>
    <dbReference type="NCBI Taxonomy" id="29204"/>
    <lineage>
        <taxon>Eukaryota</taxon>
        <taxon>Sar</taxon>
        <taxon>Stramenopiles</taxon>
        <taxon>Ochrophyta</taxon>
        <taxon>Bacillariophyta</taxon>
        <taxon>Coscinodiscophyceae</taxon>
        <taxon>Thalassiosirophycidae</taxon>
        <taxon>Stephanodiscales</taxon>
        <taxon>Stephanodiscaceae</taxon>
        <taxon>Cyclotella</taxon>
    </lineage>
</organism>
<dbReference type="PANTHER" id="PTHR13847:SF289">
    <property type="entry name" value="GLYCINE OXIDASE"/>
    <property type="match status" value="1"/>
</dbReference>
<evidence type="ECO:0000313" key="4">
    <source>
        <dbReference type="EMBL" id="KAL3791304.1"/>
    </source>
</evidence>
<evidence type="ECO:0000313" key="5">
    <source>
        <dbReference type="Proteomes" id="UP001516023"/>
    </source>
</evidence>
<keyword evidence="1" id="KW-0560">Oxidoreductase</keyword>
<accession>A0ABD3PTC0</accession>
<gene>
    <name evidence="4" type="ORF">HJC23_006033</name>
</gene>
<dbReference type="Pfam" id="PF01266">
    <property type="entry name" value="DAO"/>
    <property type="match status" value="1"/>
</dbReference>
<name>A0ABD3PTC0_9STRA</name>
<keyword evidence="2" id="KW-0732">Signal</keyword>
<dbReference type="PANTHER" id="PTHR13847">
    <property type="entry name" value="SARCOSINE DEHYDROGENASE-RELATED"/>
    <property type="match status" value="1"/>
</dbReference>
<dbReference type="InterPro" id="IPR006076">
    <property type="entry name" value="FAD-dep_OxRdtase"/>
</dbReference>
<dbReference type="Gene3D" id="3.30.9.10">
    <property type="entry name" value="D-Amino Acid Oxidase, subunit A, domain 2"/>
    <property type="match status" value="1"/>
</dbReference>
<protein>
    <recommendedName>
        <fullName evidence="3">FAD dependent oxidoreductase domain-containing protein</fullName>
    </recommendedName>
</protein>
<dbReference type="AlphaFoldDB" id="A0ABD3PTC0"/>
<evidence type="ECO:0000256" key="2">
    <source>
        <dbReference type="SAM" id="SignalP"/>
    </source>
</evidence>
<dbReference type="GO" id="GO:0016491">
    <property type="term" value="F:oxidoreductase activity"/>
    <property type="evidence" value="ECO:0007669"/>
    <property type="project" value="UniProtKB-KW"/>
</dbReference>
<dbReference type="Proteomes" id="UP001516023">
    <property type="component" value="Unassembled WGS sequence"/>
</dbReference>
<feature type="chain" id="PRO_5044805741" description="FAD dependent oxidoreductase domain-containing protein" evidence="2">
    <location>
        <begin position="21"/>
        <end position="836"/>
    </location>
</feature>
<reference evidence="4 5" key="1">
    <citation type="journal article" date="2020" name="G3 (Bethesda)">
        <title>Improved Reference Genome for Cyclotella cryptica CCMP332, a Model for Cell Wall Morphogenesis, Salinity Adaptation, and Lipid Production in Diatoms (Bacillariophyta).</title>
        <authorList>
            <person name="Roberts W.R."/>
            <person name="Downey K.M."/>
            <person name="Ruck E.C."/>
            <person name="Traller J.C."/>
            <person name="Alverson A.J."/>
        </authorList>
    </citation>
    <scope>NUCLEOTIDE SEQUENCE [LARGE SCALE GENOMIC DNA]</scope>
    <source>
        <strain evidence="4 5">CCMP332</strain>
    </source>
</reference>